<reference evidence="5" key="1">
    <citation type="journal article" date="2022" name="bioRxiv">
        <title>Genomics of Preaxostyla Flagellates Illuminates Evolutionary Transitions and the Path Towards Mitochondrial Loss.</title>
        <authorList>
            <person name="Novak L.V.F."/>
            <person name="Treitli S.C."/>
            <person name="Pyrih J."/>
            <person name="Halakuc P."/>
            <person name="Pipaliya S.V."/>
            <person name="Vacek V."/>
            <person name="Brzon O."/>
            <person name="Soukal P."/>
            <person name="Eme L."/>
            <person name="Dacks J.B."/>
            <person name="Karnkowska A."/>
            <person name="Elias M."/>
            <person name="Hampl V."/>
        </authorList>
    </citation>
    <scope>NUCLEOTIDE SEQUENCE</scope>
    <source>
        <strain evidence="5">RCP-MX</strain>
    </source>
</reference>
<organism evidence="5 6">
    <name type="scientific">Paratrimastix pyriformis</name>
    <dbReference type="NCBI Taxonomy" id="342808"/>
    <lineage>
        <taxon>Eukaryota</taxon>
        <taxon>Metamonada</taxon>
        <taxon>Preaxostyla</taxon>
        <taxon>Paratrimastigidae</taxon>
        <taxon>Paratrimastix</taxon>
    </lineage>
</organism>
<evidence type="ECO:0000256" key="1">
    <source>
        <dbReference type="ARBA" id="ARBA00007926"/>
    </source>
</evidence>
<dbReference type="InterPro" id="IPR029004">
    <property type="entry name" value="Ribosomal_eL28/Mak16"/>
</dbReference>
<gene>
    <name evidence="5" type="ORF">PAPYR_7201</name>
</gene>
<sequence>MSADLTWMILRDGHSFLIERDGVRFSAEPGNVMNKHSYKYSGFANKKTVDVAMGDKKKHTVAFAMKKQGCSIRKPAQMLQKSNLKFSAKLAKVIAYECAGKHYRADLSHDAIRRAKKILRTLKVEKKDKQ</sequence>
<dbReference type="PANTHER" id="PTHR10544">
    <property type="entry name" value="60S RIBOSOMAL PROTEIN L28"/>
    <property type="match status" value="1"/>
</dbReference>
<dbReference type="EMBL" id="JAPMOS010000048">
    <property type="protein sequence ID" value="KAJ4457386.1"/>
    <property type="molecule type" value="Genomic_DNA"/>
</dbReference>
<protein>
    <submittedName>
        <fullName evidence="5">Ribosomal protein L28</fullName>
    </submittedName>
</protein>
<dbReference type="InterPro" id="IPR002672">
    <property type="entry name" value="Ribosomal_eL28"/>
</dbReference>
<keyword evidence="2 5" id="KW-0689">Ribosomal protein</keyword>
<feature type="domain" description="Ribosomal eL28/Mak16" evidence="4">
    <location>
        <begin position="5"/>
        <end position="120"/>
    </location>
</feature>
<comment type="caution">
    <text evidence="5">The sequence shown here is derived from an EMBL/GenBank/DDBJ whole genome shotgun (WGS) entry which is preliminary data.</text>
</comment>
<dbReference type="GO" id="GO:0005840">
    <property type="term" value="C:ribosome"/>
    <property type="evidence" value="ECO:0007669"/>
    <property type="project" value="UniProtKB-KW"/>
</dbReference>
<keyword evidence="6" id="KW-1185">Reference proteome</keyword>
<dbReference type="Gene3D" id="3.30.390.110">
    <property type="match status" value="1"/>
</dbReference>
<evidence type="ECO:0000256" key="2">
    <source>
        <dbReference type="ARBA" id="ARBA00022980"/>
    </source>
</evidence>
<evidence type="ECO:0000259" key="4">
    <source>
        <dbReference type="Pfam" id="PF01778"/>
    </source>
</evidence>
<keyword evidence="3" id="KW-0687">Ribonucleoprotein</keyword>
<dbReference type="Pfam" id="PF01778">
    <property type="entry name" value="Ribosomal_L28e"/>
    <property type="match status" value="1"/>
</dbReference>
<name>A0ABQ8UG46_9EUKA</name>
<comment type="similarity">
    <text evidence="1">Belongs to the eukaryotic ribosomal protein eL28 family.</text>
</comment>
<evidence type="ECO:0000313" key="6">
    <source>
        <dbReference type="Proteomes" id="UP001141327"/>
    </source>
</evidence>
<proteinExistence type="inferred from homology"/>
<evidence type="ECO:0000256" key="3">
    <source>
        <dbReference type="ARBA" id="ARBA00023274"/>
    </source>
</evidence>
<accession>A0ABQ8UG46</accession>
<evidence type="ECO:0000313" key="5">
    <source>
        <dbReference type="EMBL" id="KAJ4457386.1"/>
    </source>
</evidence>
<dbReference type="Proteomes" id="UP001141327">
    <property type="component" value="Unassembled WGS sequence"/>
</dbReference>